<name>F3PUF2_9BACE</name>
<dbReference type="PANTHER" id="PTHR43179">
    <property type="entry name" value="RHAMNOSYLTRANSFERASE WBBL"/>
    <property type="match status" value="1"/>
</dbReference>
<dbReference type="InterPro" id="IPR001173">
    <property type="entry name" value="Glyco_trans_2-like"/>
</dbReference>
<feature type="domain" description="Glycosyltransferase 2-like" evidence="4">
    <location>
        <begin position="3"/>
        <end position="178"/>
    </location>
</feature>
<dbReference type="STRING" id="763034.HMPREF9446_02376"/>
<proteinExistence type="inferred from homology"/>
<dbReference type="SUPFAM" id="SSF53448">
    <property type="entry name" value="Nucleotide-diphospho-sugar transferases"/>
    <property type="match status" value="1"/>
</dbReference>
<evidence type="ECO:0000256" key="2">
    <source>
        <dbReference type="ARBA" id="ARBA00022676"/>
    </source>
</evidence>
<organism evidence="5 6">
    <name type="scientific">Bacteroides fluxus YIT 12057</name>
    <dbReference type="NCBI Taxonomy" id="763034"/>
    <lineage>
        <taxon>Bacteria</taxon>
        <taxon>Pseudomonadati</taxon>
        <taxon>Bacteroidota</taxon>
        <taxon>Bacteroidia</taxon>
        <taxon>Bacteroidales</taxon>
        <taxon>Bacteroidaceae</taxon>
        <taxon>Bacteroides</taxon>
    </lineage>
</organism>
<reference evidence="5 6" key="1">
    <citation type="submission" date="2011-02" db="EMBL/GenBank/DDBJ databases">
        <authorList>
            <person name="Weinstock G."/>
            <person name="Sodergren E."/>
            <person name="Clifton S."/>
            <person name="Fulton L."/>
            <person name="Fulton B."/>
            <person name="Courtney L."/>
            <person name="Fronick C."/>
            <person name="Harrison M."/>
            <person name="Strong C."/>
            <person name="Farmer C."/>
            <person name="Delahaunty K."/>
            <person name="Markovic C."/>
            <person name="Hall O."/>
            <person name="Minx P."/>
            <person name="Tomlinson C."/>
            <person name="Mitreva M."/>
            <person name="Hou S."/>
            <person name="Chen J."/>
            <person name="Wollam A."/>
            <person name="Pepin K.H."/>
            <person name="Johnson M."/>
            <person name="Bhonagiri V."/>
            <person name="Zhang X."/>
            <person name="Suruliraj S."/>
            <person name="Warren W."/>
            <person name="Chinwalla A."/>
            <person name="Mardis E.R."/>
            <person name="Wilson R.K."/>
        </authorList>
    </citation>
    <scope>NUCLEOTIDE SEQUENCE [LARGE SCALE GENOMIC DNA]</scope>
    <source>
        <strain evidence="5 6">YIT 12057</strain>
    </source>
</reference>
<dbReference type="Gene3D" id="3.90.550.10">
    <property type="entry name" value="Spore Coat Polysaccharide Biosynthesis Protein SpsA, Chain A"/>
    <property type="match status" value="1"/>
</dbReference>
<comment type="similarity">
    <text evidence="1">Belongs to the glycosyltransferase 2 family.</text>
</comment>
<dbReference type="HOGENOM" id="CLU_023845_0_4_10"/>
<dbReference type="PANTHER" id="PTHR43179:SF12">
    <property type="entry name" value="GALACTOFURANOSYLTRANSFERASE GLFT2"/>
    <property type="match status" value="1"/>
</dbReference>
<dbReference type="RefSeq" id="WP_009125631.1">
    <property type="nucleotide sequence ID" value="NZ_GL882642.1"/>
</dbReference>
<protein>
    <submittedName>
        <fullName evidence="5">Glycosyltransferase, group 2 family protein</fullName>
    </submittedName>
</protein>
<keyword evidence="2" id="KW-0328">Glycosyltransferase</keyword>
<dbReference type="AlphaFoldDB" id="F3PUF2"/>
<dbReference type="Proteomes" id="UP000003416">
    <property type="component" value="Unassembled WGS sequence"/>
</dbReference>
<dbReference type="EMBL" id="AFBN01000045">
    <property type="protein sequence ID" value="EGF56175.1"/>
    <property type="molecule type" value="Genomic_DNA"/>
</dbReference>
<keyword evidence="6" id="KW-1185">Reference proteome</keyword>
<dbReference type="Pfam" id="PF00535">
    <property type="entry name" value="Glycos_transf_2"/>
    <property type="match status" value="1"/>
</dbReference>
<dbReference type="GeneID" id="86049904"/>
<dbReference type="CDD" id="cd04186">
    <property type="entry name" value="GT_2_like_c"/>
    <property type="match status" value="1"/>
</dbReference>
<evidence type="ECO:0000313" key="6">
    <source>
        <dbReference type="Proteomes" id="UP000003416"/>
    </source>
</evidence>
<accession>F3PUF2</accession>
<evidence type="ECO:0000256" key="3">
    <source>
        <dbReference type="ARBA" id="ARBA00022679"/>
    </source>
</evidence>
<sequence>MVSFIIVEYNSITELENCVNSIISYPPFGDKIEIVVSSNSCYDRERQMQLLIEYPNLTWVFNESNGGFAYAMNRGLIVARGDFLVIMNPDVRLNTGIDKMSDYMHKHDTIGIIAPKIINVKGEVQDSFRDFITPMNFVERHMKRILGYKQRNELTEFPINVDWVIGAFMMISRKAYETVRGLDEHYFLYCEDMDLCKRMHLKGYDVVYYPMVEIEYEGTRSARRSLKYAGIFLQSLFRYWRKFGIW</sequence>
<gene>
    <name evidence="5" type="ORF">HMPREF9446_02376</name>
</gene>
<evidence type="ECO:0000259" key="4">
    <source>
        <dbReference type="Pfam" id="PF00535"/>
    </source>
</evidence>
<evidence type="ECO:0000256" key="1">
    <source>
        <dbReference type="ARBA" id="ARBA00006739"/>
    </source>
</evidence>
<dbReference type="GO" id="GO:0016757">
    <property type="term" value="F:glycosyltransferase activity"/>
    <property type="evidence" value="ECO:0007669"/>
    <property type="project" value="UniProtKB-KW"/>
</dbReference>
<dbReference type="eggNOG" id="COG1216">
    <property type="taxonomic scope" value="Bacteria"/>
</dbReference>
<comment type="caution">
    <text evidence="5">The sequence shown here is derived from an EMBL/GenBank/DDBJ whole genome shotgun (WGS) entry which is preliminary data.</text>
</comment>
<dbReference type="InterPro" id="IPR029044">
    <property type="entry name" value="Nucleotide-diphossugar_trans"/>
</dbReference>
<evidence type="ECO:0000313" key="5">
    <source>
        <dbReference type="EMBL" id="EGF56175.1"/>
    </source>
</evidence>
<keyword evidence="3 5" id="KW-0808">Transferase</keyword>